<name>A0A6P2C746_9ACTN</name>
<evidence type="ECO:0000256" key="4">
    <source>
        <dbReference type="ARBA" id="ARBA00022989"/>
    </source>
</evidence>
<feature type="transmembrane region" description="Helical" evidence="6">
    <location>
        <begin position="175"/>
        <end position="197"/>
    </location>
</feature>
<dbReference type="InterPro" id="IPR050367">
    <property type="entry name" value="APC_superfamily"/>
</dbReference>
<feature type="transmembrane region" description="Helical" evidence="6">
    <location>
        <begin position="298"/>
        <end position="320"/>
    </location>
</feature>
<dbReference type="EMBL" id="RPFW01000001">
    <property type="protein sequence ID" value="TVZ07249.1"/>
    <property type="molecule type" value="Genomic_DNA"/>
</dbReference>
<dbReference type="PANTHER" id="PTHR42770">
    <property type="entry name" value="AMINO ACID TRANSPORTER-RELATED"/>
    <property type="match status" value="1"/>
</dbReference>
<dbReference type="OrthoDB" id="138827at2"/>
<evidence type="ECO:0000313" key="8">
    <source>
        <dbReference type="Proteomes" id="UP000460272"/>
    </source>
</evidence>
<evidence type="ECO:0000256" key="6">
    <source>
        <dbReference type="SAM" id="Phobius"/>
    </source>
</evidence>
<feature type="transmembrane region" description="Helical" evidence="6">
    <location>
        <begin position="145"/>
        <end position="163"/>
    </location>
</feature>
<protein>
    <submittedName>
        <fullName evidence="7">Amino acid permease</fullName>
    </submittedName>
</protein>
<keyword evidence="3 6" id="KW-0812">Transmembrane</keyword>
<keyword evidence="8" id="KW-1185">Reference proteome</keyword>
<reference evidence="7 8" key="1">
    <citation type="submission" date="2018-11" db="EMBL/GenBank/DDBJ databases">
        <title>Trebonia kvetii gen.nov., sp.nov., a novel acidophilic actinobacterium, and proposal of the new actinobacterial family Treboniaceae fam. nov.</title>
        <authorList>
            <person name="Rapoport D."/>
            <person name="Sagova-Mareckova M."/>
            <person name="Sedlacek I."/>
            <person name="Provaznik J."/>
            <person name="Kralova S."/>
            <person name="Pavlinic D."/>
            <person name="Benes V."/>
            <person name="Kopecky J."/>
        </authorList>
    </citation>
    <scope>NUCLEOTIDE SEQUENCE [LARGE SCALE GENOMIC DNA]</scope>
    <source>
        <strain evidence="7 8">15Tr583</strain>
    </source>
</reference>
<feature type="transmembrane region" description="Helical" evidence="6">
    <location>
        <begin position="430"/>
        <end position="452"/>
    </location>
</feature>
<accession>A0A6P2C746</accession>
<dbReference type="PIRSF" id="PIRSF006060">
    <property type="entry name" value="AA_transporter"/>
    <property type="match status" value="1"/>
</dbReference>
<dbReference type="RefSeq" id="WP_145852014.1">
    <property type="nucleotide sequence ID" value="NZ_RPFW01000001.1"/>
</dbReference>
<dbReference type="GO" id="GO:0022857">
    <property type="term" value="F:transmembrane transporter activity"/>
    <property type="evidence" value="ECO:0007669"/>
    <property type="project" value="InterPro"/>
</dbReference>
<dbReference type="Proteomes" id="UP000460272">
    <property type="component" value="Unassembled WGS sequence"/>
</dbReference>
<proteinExistence type="predicted"/>
<feature type="transmembrane region" description="Helical" evidence="6">
    <location>
        <begin position="48"/>
        <end position="72"/>
    </location>
</feature>
<dbReference type="Gene3D" id="1.20.1740.10">
    <property type="entry name" value="Amino acid/polyamine transporter I"/>
    <property type="match status" value="1"/>
</dbReference>
<dbReference type="GO" id="GO:0005886">
    <property type="term" value="C:plasma membrane"/>
    <property type="evidence" value="ECO:0007669"/>
    <property type="project" value="UniProtKB-SubCell"/>
</dbReference>
<keyword evidence="4 6" id="KW-1133">Transmembrane helix</keyword>
<dbReference type="AlphaFoldDB" id="A0A6P2C746"/>
<evidence type="ECO:0000313" key="7">
    <source>
        <dbReference type="EMBL" id="TVZ07249.1"/>
    </source>
</evidence>
<feature type="transmembrane region" description="Helical" evidence="6">
    <location>
        <begin position="395"/>
        <end position="418"/>
    </location>
</feature>
<gene>
    <name evidence="7" type="ORF">EAS64_08130</name>
</gene>
<evidence type="ECO:0000256" key="5">
    <source>
        <dbReference type="ARBA" id="ARBA00023136"/>
    </source>
</evidence>
<dbReference type="PANTHER" id="PTHR42770:SF11">
    <property type="entry name" value="INNER MEMBRANE TRANSPORT PROTEIN YBAT"/>
    <property type="match status" value="1"/>
</dbReference>
<evidence type="ECO:0000256" key="1">
    <source>
        <dbReference type="ARBA" id="ARBA00004651"/>
    </source>
</evidence>
<evidence type="ECO:0000256" key="2">
    <source>
        <dbReference type="ARBA" id="ARBA00022475"/>
    </source>
</evidence>
<dbReference type="InterPro" id="IPR002293">
    <property type="entry name" value="AA/rel_permease1"/>
</dbReference>
<organism evidence="7 8">
    <name type="scientific">Trebonia kvetii</name>
    <dbReference type="NCBI Taxonomy" id="2480626"/>
    <lineage>
        <taxon>Bacteria</taxon>
        <taxon>Bacillati</taxon>
        <taxon>Actinomycetota</taxon>
        <taxon>Actinomycetes</taxon>
        <taxon>Streptosporangiales</taxon>
        <taxon>Treboniaceae</taxon>
        <taxon>Trebonia</taxon>
    </lineage>
</organism>
<feature type="transmembrane region" description="Helical" evidence="6">
    <location>
        <begin position="257"/>
        <end position="278"/>
    </location>
</feature>
<feature type="transmembrane region" description="Helical" evidence="6">
    <location>
        <begin position="24"/>
        <end position="42"/>
    </location>
</feature>
<keyword evidence="2" id="KW-1003">Cell membrane</keyword>
<keyword evidence="5 6" id="KW-0472">Membrane</keyword>
<comment type="caution">
    <text evidence="7">The sequence shown here is derived from an EMBL/GenBank/DDBJ whole genome shotgun (WGS) entry which is preliminary data.</text>
</comment>
<feature type="transmembrane region" description="Helical" evidence="6">
    <location>
        <begin position="472"/>
        <end position="497"/>
    </location>
</feature>
<comment type="subcellular location">
    <subcellularLocation>
        <location evidence="1">Cell membrane</location>
        <topology evidence="1">Multi-pass membrane protein</topology>
    </subcellularLocation>
</comment>
<feature type="transmembrane region" description="Helical" evidence="6">
    <location>
        <begin position="105"/>
        <end position="125"/>
    </location>
</feature>
<sequence>MATAENAHPGAVEQQVDKGLKSGALGLVSTTVMGVASTAPAYSLAATLGFMVAVVGLGSPIVAMIAFIPIFLTSIGYSELNKADPDCGTTFTWGTRAFGPRTGWAGGWAIVAADILVMASLAQVAGQYVFLLFGADGIGSNPTSGWVLLVGLAWIASMTYICYRGIEVSAAFQRVLLSIELVMLAVFSVTALVRVGTGNHPAESITPAWSWFNPMQGGFSGFVSGIILMLFIYWGWDTAVAVNEETKDPTKTPGRAAILSTVILLVTYVLVIFAAQSFAGIGTTGIGLGNSANTGDVISVLGNAVFGAHGIGLFLARLLILMVLTSAAASTQTTILPTARTTLSMATYKALPKAFAKMHPRYLTPTVSTITMGVISALLYLALNYVSHGFVISDAVTAIGLYIAFYYGLTGFACAWYYRKTLRESQRNLWMRGILPALGGLIMYAAGGWALWADWDYATGNSYTSWLMPFWPHWYIGGAFTIAFVAAIAGLIAGIWVRFAMPAFFRKETLTRSTATLAPEA</sequence>
<feature type="transmembrane region" description="Helical" evidence="6">
    <location>
        <begin position="362"/>
        <end position="383"/>
    </location>
</feature>
<dbReference type="Pfam" id="PF13520">
    <property type="entry name" value="AA_permease_2"/>
    <property type="match status" value="1"/>
</dbReference>
<evidence type="ECO:0000256" key="3">
    <source>
        <dbReference type="ARBA" id="ARBA00022692"/>
    </source>
</evidence>
<feature type="transmembrane region" description="Helical" evidence="6">
    <location>
        <begin position="217"/>
        <end position="236"/>
    </location>
</feature>